<protein>
    <recommendedName>
        <fullName evidence="2">F-box domain-containing protein</fullName>
    </recommendedName>
</protein>
<evidence type="ECO:0000259" key="2">
    <source>
        <dbReference type="Pfam" id="PF12937"/>
    </source>
</evidence>
<feature type="domain" description="F-box" evidence="2">
    <location>
        <begin position="52"/>
        <end position="95"/>
    </location>
</feature>
<evidence type="ECO:0000313" key="4">
    <source>
        <dbReference type="Proteomes" id="UP001310594"/>
    </source>
</evidence>
<reference evidence="3" key="1">
    <citation type="submission" date="2023-08" db="EMBL/GenBank/DDBJ databases">
        <title>Black Yeasts Isolated from many extreme environments.</title>
        <authorList>
            <person name="Coleine C."/>
            <person name="Stajich J.E."/>
            <person name="Selbmann L."/>
        </authorList>
    </citation>
    <scope>NUCLEOTIDE SEQUENCE</scope>
    <source>
        <strain evidence="3">CCFEE 5810</strain>
    </source>
</reference>
<dbReference type="SUPFAM" id="SSF52047">
    <property type="entry name" value="RNI-like"/>
    <property type="match status" value="1"/>
</dbReference>
<name>A0AAN7W2S8_9PEZI</name>
<dbReference type="InterPro" id="IPR001810">
    <property type="entry name" value="F-box_dom"/>
</dbReference>
<dbReference type="Pfam" id="PF12937">
    <property type="entry name" value="F-box-like"/>
    <property type="match status" value="1"/>
</dbReference>
<accession>A0AAN7W2S8</accession>
<dbReference type="InterPro" id="IPR036047">
    <property type="entry name" value="F-box-like_dom_sf"/>
</dbReference>
<evidence type="ECO:0000256" key="1">
    <source>
        <dbReference type="SAM" id="MobiDB-lite"/>
    </source>
</evidence>
<proteinExistence type="predicted"/>
<feature type="region of interest" description="Disordered" evidence="1">
    <location>
        <begin position="24"/>
        <end position="44"/>
    </location>
</feature>
<dbReference type="EMBL" id="JAVRQU010000020">
    <property type="protein sequence ID" value="KAK5692135.1"/>
    <property type="molecule type" value="Genomic_DNA"/>
</dbReference>
<dbReference type="AlphaFoldDB" id="A0AAN7W2S8"/>
<dbReference type="SUPFAM" id="SSF81383">
    <property type="entry name" value="F-box domain"/>
    <property type="match status" value="1"/>
</dbReference>
<dbReference type="Proteomes" id="UP001310594">
    <property type="component" value="Unassembled WGS sequence"/>
</dbReference>
<dbReference type="Gene3D" id="3.80.10.10">
    <property type="entry name" value="Ribonuclease Inhibitor"/>
    <property type="match status" value="1"/>
</dbReference>
<comment type="caution">
    <text evidence="3">The sequence shown here is derived from an EMBL/GenBank/DDBJ whole genome shotgun (WGS) entry which is preliminary data.</text>
</comment>
<organism evidence="3 4">
    <name type="scientific">Elasticomyces elasticus</name>
    <dbReference type="NCBI Taxonomy" id="574655"/>
    <lineage>
        <taxon>Eukaryota</taxon>
        <taxon>Fungi</taxon>
        <taxon>Dikarya</taxon>
        <taxon>Ascomycota</taxon>
        <taxon>Pezizomycotina</taxon>
        <taxon>Dothideomycetes</taxon>
        <taxon>Dothideomycetidae</taxon>
        <taxon>Mycosphaerellales</taxon>
        <taxon>Teratosphaeriaceae</taxon>
        <taxon>Elasticomyces</taxon>
    </lineage>
</organism>
<gene>
    <name evidence="3" type="ORF">LTR97_011309</name>
</gene>
<evidence type="ECO:0000313" key="3">
    <source>
        <dbReference type="EMBL" id="KAK5692135.1"/>
    </source>
</evidence>
<dbReference type="InterPro" id="IPR032675">
    <property type="entry name" value="LRR_dom_sf"/>
</dbReference>
<sequence>MALDQQSNWDADMADNLRQVTSKHKQKSQLSIATSSTPPTPFKPWTKPPIYLPDEILLQIASYLRNQQASLASCAVLSQQWYSATVPLLYAHPNLHGPNFAPFVAAICPSINLHVRPSRLAKLVKTLDMRRMVHEVSRTSTARLLGRTKENLEAFVAPQASFGLNCLPALSKCQHLRALDLSLVSESPPLTELFRTLERLGELRTLRLPRSAGFGVHSKRAETAALVWPPKLEDLSLSGGIDAHFLHGVVAFPQTLKALTIEHCPLAKGFAVVHLLKTAVRKLQKLEKLKIAHMPRLSSRALDDLLFLLPQIQDLSVSVDYITPALFDEGHYSHLAKEPYNTFSHLAQAFDPNPGTLLDPDESKEEAEMETPSLKTHALRTLTLTSSGNTGLEDKISPIDILIALDEGSLPNLRVVRAAKALHWHSNATSADAEALADGLKEAAKRTYLRELGRDEVEMVDGEHQPWEEGVGVWVIEG</sequence>